<dbReference type="InterPro" id="IPR013766">
    <property type="entry name" value="Thioredoxin_domain"/>
</dbReference>
<dbReference type="Pfam" id="PF00578">
    <property type="entry name" value="AhpC-TSA"/>
    <property type="match status" value="1"/>
</dbReference>
<organism evidence="12">
    <name type="scientific">mine drainage metagenome</name>
    <dbReference type="NCBI Taxonomy" id="410659"/>
    <lineage>
        <taxon>unclassified sequences</taxon>
        <taxon>metagenomes</taxon>
        <taxon>ecological metagenomes</taxon>
    </lineage>
</organism>
<keyword evidence="7" id="KW-0676">Redox-active center</keyword>
<name>E6Q6T6_9ZZZZ</name>
<dbReference type="GO" id="GO:0034599">
    <property type="term" value="P:cellular response to oxidative stress"/>
    <property type="evidence" value="ECO:0007669"/>
    <property type="project" value="TreeGrafter"/>
</dbReference>
<dbReference type="CDD" id="cd03017">
    <property type="entry name" value="PRX_BCP"/>
    <property type="match status" value="1"/>
</dbReference>
<evidence type="ECO:0000256" key="1">
    <source>
        <dbReference type="ARBA" id="ARBA00011245"/>
    </source>
</evidence>
<comment type="caution">
    <text evidence="12">The sequence shown here is derived from an EMBL/GenBank/DDBJ whole genome shotgun (WGS) entry which is preliminary data.</text>
</comment>
<keyword evidence="4" id="KW-0049">Antioxidant</keyword>
<dbReference type="PANTHER" id="PTHR42801">
    <property type="entry name" value="THIOREDOXIN-DEPENDENT PEROXIDE REDUCTASE"/>
    <property type="match status" value="1"/>
</dbReference>
<comment type="subunit">
    <text evidence="1">Monomer.</text>
</comment>
<dbReference type="InterPro" id="IPR050924">
    <property type="entry name" value="Peroxiredoxin_BCP/PrxQ"/>
</dbReference>
<proteinExistence type="inferred from homology"/>
<dbReference type="GO" id="GO:0005737">
    <property type="term" value="C:cytoplasm"/>
    <property type="evidence" value="ECO:0007669"/>
    <property type="project" value="TreeGrafter"/>
</dbReference>
<dbReference type="AlphaFoldDB" id="E6Q6T6"/>
<comment type="catalytic activity">
    <reaction evidence="10">
        <text>a hydroperoxide + [thioredoxin]-dithiol = an alcohol + [thioredoxin]-disulfide + H2O</text>
        <dbReference type="Rhea" id="RHEA:62620"/>
        <dbReference type="Rhea" id="RHEA-COMP:10698"/>
        <dbReference type="Rhea" id="RHEA-COMP:10700"/>
        <dbReference type="ChEBI" id="CHEBI:15377"/>
        <dbReference type="ChEBI" id="CHEBI:29950"/>
        <dbReference type="ChEBI" id="CHEBI:30879"/>
        <dbReference type="ChEBI" id="CHEBI:35924"/>
        <dbReference type="ChEBI" id="CHEBI:50058"/>
        <dbReference type="EC" id="1.11.1.24"/>
    </reaction>
</comment>
<evidence type="ECO:0000256" key="8">
    <source>
        <dbReference type="ARBA" id="ARBA00032824"/>
    </source>
</evidence>
<evidence type="ECO:0000256" key="10">
    <source>
        <dbReference type="ARBA" id="ARBA00049091"/>
    </source>
</evidence>
<evidence type="ECO:0000256" key="4">
    <source>
        <dbReference type="ARBA" id="ARBA00022862"/>
    </source>
</evidence>
<accession>E6Q6T6</accession>
<evidence type="ECO:0000256" key="2">
    <source>
        <dbReference type="ARBA" id="ARBA00013017"/>
    </source>
</evidence>
<sequence length="151" mass="16463">MIGVGDTLPQVTLLDDEGRTVHTAALLGAPLVLYFYPKDDTPGCTSEASQFRDLYRAFERKGARIVGVSRDPVASHQKFKAKYKIPFALLSDTESELCNACGVLVEKNMYGKKRIGVARATFLFDERGTVVAAWPKVSVDGHAEEVLAAIS</sequence>
<keyword evidence="5 12" id="KW-0560">Oxidoreductase</keyword>
<keyword evidence="6" id="KW-1015">Disulfide bond</keyword>
<evidence type="ECO:0000256" key="9">
    <source>
        <dbReference type="ARBA" id="ARBA00038489"/>
    </source>
</evidence>
<dbReference type="PROSITE" id="PS51352">
    <property type="entry name" value="THIOREDOXIN_2"/>
    <property type="match status" value="1"/>
</dbReference>
<dbReference type="EC" id="1.11.1.24" evidence="2"/>
<dbReference type="EMBL" id="CABO01000043">
    <property type="protein sequence ID" value="CBI02911.1"/>
    <property type="molecule type" value="Genomic_DNA"/>
</dbReference>
<dbReference type="SUPFAM" id="SSF52833">
    <property type="entry name" value="Thioredoxin-like"/>
    <property type="match status" value="1"/>
</dbReference>
<dbReference type="GO" id="GO:0045454">
    <property type="term" value="P:cell redox homeostasis"/>
    <property type="evidence" value="ECO:0007669"/>
    <property type="project" value="TreeGrafter"/>
</dbReference>
<reference evidence="12" key="1">
    <citation type="submission" date="2009-10" db="EMBL/GenBank/DDBJ databases">
        <title>Diversity of trophic interactions inside an arsenic-rich microbial ecosystem.</title>
        <authorList>
            <person name="Bertin P.N."/>
            <person name="Heinrich-Salmeron A."/>
            <person name="Pelletier E."/>
            <person name="Goulhen-Chollet F."/>
            <person name="Arsene-Ploetze F."/>
            <person name="Gallien S."/>
            <person name="Calteau A."/>
            <person name="Vallenet D."/>
            <person name="Casiot C."/>
            <person name="Chane-Woon-Ming B."/>
            <person name="Giloteaux L."/>
            <person name="Barakat M."/>
            <person name="Bonnefoy V."/>
            <person name="Bruneel O."/>
            <person name="Chandler M."/>
            <person name="Cleiss J."/>
            <person name="Duran R."/>
            <person name="Elbaz-Poulichet F."/>
            <person name="Fonknechten N."/>
            <person name="Lauga B."/>
            <person name="Mornico D."/>
            <person name="Ortet P."/>
            <person name="Schaeffer C."/>
            <person name="Siguier P."/>
            <person name="Alexander Thil Smith A."/>
            <person name="Van Dorsselaer A."/>
            <person name="Weissenbach J."/>
            <person name="Medigue C."/>
            <person name="Le Paslier D."/>
        </authorList>
    </citation>
    <scope>NUCLEOTIDE SEQUENCE</scope>
</reference>
<dbReference type="PIRSF" id="PIRSF000239">
    <property type="entry name" value="AHPC"/>
    <property type="match status" value="1"/>
</dbReference>
<dbReference type="Gene3D" id="3.40.30.10">
    <property type="entry name" value="Glutaredoxin"/>
    <property type="match status" value="1"/>
</dbReference>
<evidence type="ECO:0000256" key="7">
    <source>
        <dbReference type="ARBA" id="ARBA00023284"/>
    </source>
</evidence>
<evidence type="ECO:0000256" key="5">
    <source>
        <dbReference type="ARBA" id="ARBA00023002"/>
    </source>
</evidence>
<evidence type="ECO:0000256" key="6">
    <source>
        <dbReference type="ARBA" id="ARBA00023157"/>
    </source>
</evidence>
<evidence type="ECO:0000313" key="12">
    <source>
        <dbReference type="EMBL" id="CBI02911.1"/>
    </source>
</evidence>
<feature type="domain" description="Thioredoxin" evidence="11">
    <location>
        <begin position="2"/>
        <end position="151"/>
    </location>
</feature>
<dbReference type="FunFam" id="3.40.30.10:FF:000007">
    <property type="entry name" value="Thioredoxin-dependent thiol peroxidase"/>
    <property type="match status" value="1"/>
</dbReference>
<gene>
    <name evidence="12" type="ORF">CARN4_1276</name>
</gene>
<dbReference type="InterPro" id="IPR000866">
    <property type="entry name" value="AhpC/TSA"/>
</dbReference>
<dbReference type="InterPro" id="IPR024706">
    <property type="entry name" value="Peroxiredoxin_AhpC-typ"/>
</dbReference>
<dbReference type="InterPro" id="IPR036249">
    <property type="entry name" value="Thioredoxin-like_sf"/>
</dbReference>
<comment type="similarity">
    <text evidence="9">Belongs to the peroxiredoxin family. BCP/PrxQ subfamily.</text>
</comment>
<keyword evidence="3 12" id="KW-0575">Peroxidase</keyword>
<protein>
    <recommendedName>
        <fullName evidence="2">thioredoxin-dependent peroxiredoxin</fullName>
        <ecNumber evidence="2">1.11.1.24</ecNumber>
    </recommendedName>
    <alternativeName>
        <fullName evidence="8">Thioredoxin peroxidase</fullName>
    </alternativeName>
</protein>
<dbReference type="PANTHER" id="PTHR42801:SF4">
    <property type="entry name" value="AHPC_TSA FAMILY PROTEIN"/>
    <property type="match status" value="1"/>
</dbReference>
<evidence type="ECO:0000256" key="3">
    <source>
        <dbReference type="ARBA" id="ARBA00022559"/>
    </source>
</evidence>
<dbReference type="GO" id="GO:0008379">
    <property type="term" value="F:thioredoxin peroxidase activity"/>
    <property type="evidence" value="ECO:0007669"/>
    <property type="project" value="TreeGrafter"/>
</dbReference>
<evidence type="ECO:0000259" key="11">
    <source>
        <dbReference type="PROSITE" id="PS51352"/>
    </source>
</evidence>